<organism evidence="1 2">
    <name type="scientific">Melastoma candidum</name>
    <dbReference type="NCBI Taxonomy" id="119954"/>
    <lineage>
        <taxon>Eukaryota</taxon>
        <taxon>Viridiplantae</taxon>
        <taxon>Streptophyta</taxon>
        <taxon>Embryophyta</taxon>
        <taxon>Tracheophyta</taxon>
        <taxon>Spermatophyta</taxon>
        <taxon>Magnoliopsida</taxon>
        <taxon>eudicotyledons</taxon>
        <taxon>Gunneridae</taxon>
        <taxon>Pentapetalae</taxon>
        <taxon>rosids</taxon>
        <taxon>malvids</taxon>
        <taxon>Myrtales</taxon>
        <taxon>Melastomataceae</taxon>
        <taxon>Melastomatoideae</taxon>
        <taxon>Melastomateae</taxon>
        <taxon>Melastoma</taxon>
    </lineage>
</organism>
<name>A0ACB9NZD5_9MYRT</name>
<protein>
    <submittedName>
        <fullName evidence="1">Uncharacterized protein</fullName>
    </submittedName>
</protein>
<evidence type="ECO:0000313" key="2">
    <source>
        <dbReference type="Proteomes" id="UP001057402"/>
    </source>
</evidence>
<dbReference type="Proteomes" id="UP001057402">
    <property type="component" value="Chromosome 7"/>
</dbReference>
<keyword evidence="2" id="KW-1185">Reference proteome</keyword>
<accession>A0ACB9NZD5</accession>
<gene>
    <name evidence="1" type="ORF">MLD38_026251</name>
</gene>
<proteinExistence type="predicted"/>
<dbReference type="EMBL" id="CM042886">
    <property type="protein sequence ID" value="KAI4341538.1"/>
    <property type="molecule type" value="Genomic_DNA"/>
</dbReference>
<reference evidence="2" key="1">
    <citation type="journal article" date="2023" name="Front. Plant Sci.">
        <title>Chromosomal-level genome assembly of Melastoma candidum provides insights into trichome evolution.</title>
        <authorList>
            <person name="Zhong Y."/>
            <person name="Wu W."/>
            <person name="Sun C."/>
            <person name="Zou P."/>
            <person name="Liu Y."/>
            <person name="Dai S."/>
            <person name="Zhou R."/>
        </authorList>
    </citation>
    <scope>NUCLEOTIDE SEQUENCE [LARGE SCALE GENOMIC DNA]</scope>
</reference>
<evidence type="ECO:0000313" key="1">
    <source>
        <dbReference type="EMBL" id="KAI4341538.1"/>
    </source>
</evidence>
<comment type="caution">
    <text evidence="1">The sequence shown here is derived from an EMBL/GenBank/DDBJ whole genome shotgun (WGS) entry which is preliminary data.</text>
</comment>
<sequence length="76" mass="8891">MEEKVSAEEARKQARRELEVAEKEFEDAKRMRQRAQIELDRAMALKEHTAKETNSAMLRITCHACKRQFQSRISGV</sequence>